<gene>
    <name evidence="12" type="ORF">GAB14E_1194</name>
</gene>
<dbReference type="GO" id="GO:0005886">
    <property type="term" value="C:plasma membrane"/>
    <property type="evidence" value="ECO:0007669"/>
    <property type="project" value="UniProtKB-SubCell"/>
</dbReference>
<keyword evidence="12" id="KW-0282">Flagellum</keyword>
<name>A0A099L5D3_COLPS</name>
<evidence type="ECO:0000256" key="2">
    <source>
        <dbReference type="ARBA" id="ARBA00004162"/>
    </source>
</evidence>
<dbReference type="GO" id="GO:0009425">
    <property type="term" value="C:bacterial-type flagellum basal body"/>
    <property type="evidence" value="ECO:0007669"/>
    <property type="project" value="InterPro"/>
</dbReference>
<evidence type="ECO:0000313" key="13">
    <source>
        <dbReference type="Proteomes" id="UP000029868"/>
    </source>
</evidence>
<reference evidence="12 13" key="1">
    <citation type="submission" date="2014-08" db="EMBL/GenBank/DDBJ databases">
        <title>Genomic and Phenotypic Diversity of Colwellia psychrerythraea strains from Disparate Marine Basins.</title>
        <authorList>
            <person name="Techtmann S.M."/>
            <person name="Stelling S.C."/>
            <person name="Utturkar S.M."/>
            <person name="Alshibli N."/>
            <person name="Harris A."/>
            <person name="Brown S.D."/>
            <person name="Hazen T.C."/>
        </authorList>
    </citation>
    <scope>NUCLEOTIDE SEQUENCE [LARGE SCALE GENOMIC DNA]</scope>
    <source>
        <strain evidence="12 13">GAB14E</strain>
    </source>
</reference>
<keyword evidence="12" id="KW-0966">Cell projection</keyword>
<dbReference type="PANTHER" id="PTHR35091">
    <property type="entry name" value="FLAGELLAR PROTEIN FLIL"/>
    <property type="match status" value="1"/>
</dbReference>
<keyword evidence="6" id="KW-0812">Transmembrane</keyword>
<feature type="chain" id="PRO_5001949888" description="Flagellar protein FliL" evidence="11">
    <location>
        <begin position="31"/>
        <end position="136"/>
    </location>
</feature>
<organism evidence="12 13">
    <name type="scientific">Colwellia psychrerythraea</name>
    <name type="common">Vibrio psychroerythus</name>
    <dbReference type="NCBI Taxonomy" id="28229"/>
    <lineage>
        <taxon>Bacteria</taxon>
        <taxon>Pseudomonadati</taxon>
        <taxon>Pseudomonadota</taxon>
        <taxon>Gammaproteobacteria</taxon>
        <taxon>Alteromonadales</taxon>
        <taxon>Colwelliaceae</taxon>
        <taxon>Colwellia</taxon>
    </lineage>
</organism>
<comment type="function">
    <text evidence="1 10">Controls the rotational direction of flagella during chemotaxis.</text>
</comment>
<dbReference type="EMBL" id="JQEC01000002">
    <property type="protein sequence ID" value="KGJ97605.1"/>
    <property type="molecule type" value="Genomic_DNA"/>
</dbReference>
<proteinExistence type="inferred from homology"/>
<keyword evidence="7 10" id="KW-0283">Flagellar rotation</keyword>
<keyword evidence="10" id="KW-0997">Cell inner membrane</keyword>
<keyword evidence="12" id="KW-0969">Cilium</keyword>
<dbReference type="PATRIC" id="fig|28229.3.peg.351"/>
<keyword evidence="9 10" id="KW-0472">Membrane</keyword>
<comment type="similarity">
    <text evidence="3 10">Belongs to the FliL family.</text>
</comment>
<keyword evidence="5 10" id="KW-0145">Chemotaxis</keyword>
<evidence type="ECO:0000313" key="12">
    <source>
        <dbReference type="EMBL" id="KGJ97605.1"/>
    </source>
</evidence>
<evidence type="ECO:0000256" key="5">
    <source>
        <dbReference type="ARBA" id="ARBA00022500"/>
    </source>
</evidence>
<evidence type="ECO:0000256" key="8">
    <source>
        <dbReference type="ARBA" id="ARBA00022989"/>
    </source>
</evidence>
<keyword evidence="8" id="KW-1133">Transmembrane helix</keyword>
<evidence type="ECO:0000256" key="7">
    <source>
        <dbReference type="ARBA" id="ARBA00022779"/>
    </source>
</evidence>
<sequence length="136" mass="15434">MPNQLPFMFKYLFLSAFLLTLSTCSSCANASDYAYYGFEPDIVTNYVAVKKKMGYVRLTVELMVAGDDLTIVEHHAPLLRDAIIKIIGQQAEAKVKSMKGRAEIQLQCEEQVKELLIKETGQPLIKKLLFTQWLDN</sequence>
<evidence type="ECO:0000256" key="9">
    <source>
        <dbReference type="ARBA" id="ARBA00023136"/>
    </source>
</evidence>
<evidence type="ECO:0000256" key="3">
    <source>
        <dbReference type="ARBA" id="ARBA00008281"/>
    </source>
</evidence>
<comment type="subcellular location">
    <subcellularLocation>
        <location evidence="10">Cell inner membrane</location>
    </subcellularLocation>
    <subcellularLocation>
        <location evidence="2">Cell membrane</location>
        <topology evidence="2">Single-pass membrane protein</topology>
    </subcellularLocation>
</comment>
<comment type="caution">
    <text evidence="12">The sequence shown here is derived from an EMBL/GenBank/DDBJ whole genome shotgun (WGS) entry which is preliminary data.</text>
</comment>
<evidence type="ECO:0000256" key="6">
    <source>
        <dbReference type="ARBA" id="ARBA00022692"/>
    </source>
</evidence>
<evidence type="ECO:0000256" key="11">
    <source>
        <dbReference type="SAM" id="SignalP"/>
    </source>
</evidence>
<dbReference type="PANTHER" id="PTHR35091:SF5">
    <property type="entry name" value="FLAGELLAR PROTEIN FLIL"/>
    <property type="match status" value="1"/>
</dbReference>
<keyword evidence="4" id="KW-1003">Cell membrane</keyword>
<dbReference type="GO" id="GO:0006935">
    <property type="term" value="P:chemotaxis"/>
    <property type="evidence" value="ECO:0007669"/>
    <property type="project" value="UniProtKB-KW"/>
</dbReference>
<evidence type="ECO:0000256" key="10">
    <source>
        <dbReference type="RuleBase" id="RU364125"/>
    </source>
</evidence>
<evidence type="ECO:0000256" key="4">
    <source>
        <dbReference type="ARBA" id="ARBA00022475"/>
    </source>
</evidence>
<dbReference type="Proteomes" id="UP000029868">
    <property type="component" value="Unassembled WGS sequence"/>
</dbReference>
<dbReference type="GO" id="GO:0071978">
    <property type="term" value="P:bacterial-type flagellum-dependent swarming motility"/>
    <property type="evidence" value="ECO:0007669"/>
    <property type="project" value="TreeGrafter"/>
</dbReference>
<keyword evidence="11" id="KW-0732">Signal</keyword>
<dbReference type="InterPro" id="IPR005503">
    <property type="entry name" value="FliL"/>
</dbReference>
<dbReference type="AlphaFoldDB" id="A0A099L5D3"/>
<dbReference type="Pfam" id="PF03748">
    <property type="entry name" value="FliL"/>
    <property type="match status" value="1"/>
</dbReference>
<feature type="signal peptide" evidence="11">
    <location>
        <begin position="1"/>
        <end position="30"/>
    </location>
</feature>
<evidence type="ECO:0000256" key="1">
    <source>
        <dbReference type="ARBA" id="ARBA00002254"/>
    </source>
</evidence>
<protein>
    <recommendedName>
        <fullName evidence="10">Flagellar protein FliL</fullName>
    </recommendedName>
</protein>
<accession>A0A099L5D3</accession>